<organism evidence="2 3">
    <name type="scientific">Polaribacter aestuariivivens</name>
    <dbReference type="NCBI Taxonomy" id="2304626"/>
    <lineage>
        <taxon>Bacteria</taxon>
        <taxon>Pseudomonadati</taxon>
        <taxon>Bacteroidota</taxon>
        <taxon>Flavobacteriia</taxon>
        <taxon>Flavobacteriales</taxon>
        <taxon>Flavobacteriaceae</taxon>
    </lineage>
</organism>
<keyword evidence="3" id="KW-1185">Reference proteome</keyword>
<protein>
    <submittedName>
        <fullName evidence="2">ATP-binding protein</fullName>
    </submittedName>
</protein>
<dbReference type="EMBL" id="VANR01000007">
    <property type="protein sequence ID" value="TMM28749.1"/>
    <property type="molecule type" value="Genomic_DNA"/>
</dbReference>
<gene>
    <name evidence="2" type="ORF">FDT66_12640</name>
</gene>
<proteinExistence type="predicted"/>
<keyword evidence="2" id="KW-0547">Nucleotide-binding</keyword>
<keyword evidence="2" id="KW-0067">ATP-binding</keyword>
<evidence type="ECO:0000313" key="3">
    <source>
        <dbReference type="Proteomes" id="UP000307140"/>
    </source>
</evidence>
<dbReference type="Pfam" id="PF13521">
    <property type="entry name" value="AAA_28"/>
    <property type="match status" value="1"/>
</dbReference>
<comment type="caution">
    <text evidence="2">The sequence shown here is derived from an EMBL/GenBank/DDBJ whole genome shotgun (WGS) entry which is preliminary data.</text>
</comment>
<evidence type="ECO:0000259" key="1">
    <source>
        <dbReference type="Pfam" id="PF13521"/>
    </source>
</evidence>
<dbReference type="InterPro" id="IPR027417">
    <property type="entry name" value="P-loop_NTPase"/>
</dbReference>
<dbReference type="InterPro" id="IPR038727">
    <property type="entry name" value="NadR/Ttd14_AAA_dom"/>
</dbReference>
<dbReference type="AlphaFoldDB" id="A0A5S3N5U8"/>
<dbReference type="SUPFAM" id="SSF52540">
    <property type="entry name" value="P-loop containing nucleoside triphosphate hydrolases"/>
    <property type="match status" value="1"/>
</dbReference>
<dbReference type="GO" id="GO:0005524">
    <property type="term" value="F:ATP binding"/>
    <property type="evidence" value="ECO:0007669"/>
    <property type="project" value="UniProtKB-KW"/>
</dbReference>
<name>A0A5S3N5U8_9FLAO</name>
<dbReference type="OrthoDB" id="5638848at2"/>
<dbReference type="RefSeq" id="WP_138537102.1">
    <property type="nucleotide sequence ID" value="NZ_VANR01000007.1"/>
</dbReference>
<dbReference type="Gene3D" id="3.40.50.300">
    <property type="entry name" value="P-loop containing nucleotide triphosphate hydrolases"/>
    <property type="match status" value="1"/>
</dbReference>
<sequence length="180" mass="21084">MQKKIVLIGGPGTGKTTVLNSLISKNYFCMEEVSREVTLQAKEKGIDQLFLTEPLLFSKLLLEGREKQYLIAEQSKKEIVFFDRGIPDVHAYMNYFKTSYPNTFIEKSKKYKYDCIFHFSPWKEIHTTDNERYETFEQSVIIDEYLVKAYKDLGYKIINVPFGNVKERTDFILNSLSCEL</sequence>
<feature type="domain" description="NadR/Ttd14 AAA" evidence="1">
    <location>
        <begin position="4"/>
        <end position="168"/>
    </location>
</feature>
<dbReference type="Proteomes" id="UP000307140">
    <property type="component" value="Unassembled WGS sequence"/>
</dbReference>
<evidence type="ECO:0000313" key="2">
    <source>
        <dbReference type="EMBL" id="TMM28749.1"/>
    </source>
</evidence>
<accession>A0A5S3N5U8</accession>
<reference evidence="2 3" key="1">
    <citation type="submission" date="2019-05" db="EMBL/GenBank/DDBJ databases">
        <title>Polaribacter aestuariivivens sp. nov., isolated from a tidal flat.</title>
        <authorList>
            <person name="Yoon J.-H."/>
        </authorList>
    </citation>
    <scope>NUCLEOTIDE SEQUENCE [LARGE SCALE GENOMIC DNA]</scope>
    <source>
        <strain evidence="2 3">DBTF-3</strain>
    </source>
</reference>